<keyword evidence="4" id="KW-1185">Reference proteome</keyword>
<feature type="compositionally biased region" description="Basic and acidic residues" evidence="1">
    <location>
        <begin position="154"/>
        <end position="163"/>
    </location>
</feature>
<evidence type="ECO:0000313" key="4">
    <source>
        <dbReference type="Proteomes" id="UP000617426"/>
    </source>
</evidence>
<evidence type="ECO:0000256" key="1">
    <source>
        <dbReference type="SAM" id="MobiDB-lite"/>
    </source>
</evidence>
<sequence>MRRPLGALKRSRRPLASLAVIAALALGACTSGASSAGAAASSTATASEAVAASSSADDTTNPPTLDEALAANARASAVSDEEWSSSDAVEVVLSGTSASSTSESVAVEDGTLRISAAGVYRLSGSYEGQIVVDAPEDARVRRRRPEVRRRRGRDRGLRPDPRG</sequence>
<evidence type="ECO:0000256" key="2">
    <source>
        <dbReference type="SAM" id="SignalP"/>
    </source>
</evidence>
<dbReference type="EMBL" id="JACHMK010000001">
    <property type="protein sequence ID" value="MBB6333507.1"/>
    <property type="molecule type" value="Genomic_DNA"/>
</dbReference>
<dbReference type="AlphaFoldDB" id="A0A923E345"/>
<gene>
    <name evidence="3" type="ORF">HD592_000072</name>
</gene>
<feature type="region of interest" description="Disordered" evidence="1">
    <location>
        <begin position="135"/>
        <end position="163"/>
    </location>
</feature>
<dbReference type="Proteomes" id="UP000617426">
    <property type="component" value="Unassembled WGS sequence"/>
</dbReference>
<reference evidence="3" key="1">
    <citation type="submission" date="2020-08" db="EMBL/GenBank/DDBJ databases">
        <title>Sequencing the genomes of 1000 actinobacteria strains.</title>
        <authorList>
            <person name="Klenk H.-P."/>
        </authorList>
    </citation>
    <scope>NUCLEOTIDE SEQUENCE</scope>
    <source>
        <strain evidence="3">DSM 10695</strain>
    </source>
</reference>
<feature type="compositionally biased region" description="Low complexity" evidence="1">
    <location>
        <begin position="44"/>
        <end position="56"/>
    </location>
</feature>
<keyword evidence="2" id="KW-0732">Signal</keyword>
<comment type="caution">
    <text evidence="3">The sequence shown here is derived from an EMBL/GenBank/DDBJ whole genome shotgun (WGS) entry which is preliminary data.</text>
</comment>
<accession>A0A923E345</accession>
<evidence type="ECO:0000313" key="3">
    <source>
        <dbReference type="EMBL" id="MBB6333507.1"/>
    </source>
</evidence>
<dbReference type="PROSITE" id="PS51257">
    <property type="entry name" value="PROKAR_LIPOPROTEIN"/>
    <property type="match status" value="1"/>
</dbReference>
<name>A0A923E345_9ACTO</name>
<feature type="signal peptide" evidence="2">
    <location>
        <begin position="1"/>
        <end position="33"/>
    </location>
</feature>
<feature type="compositionally biased region" description="Basic residues" evidence="1">
    <location>
        <begin position="140"/>
        <end position="153"/>
    </location>
</feature>
<dbReference type="RefSeq" id="WP_246429950.1">
    <property type="nucleotide sequence ID" value="NZ_JACHMK010000001.1"/>
</dbReference>
<feature type="region of interest" description="Disordered" evidence="1">
    <location>
        <begin position="44"/>
        <end position="65"/>
    </location>
</feature>
<proteinExistence type="predicted"/>
<feature type="chain" id="PRO_5038512620" evidence="2">
    <location>
        <begin position="34"/>
        <end position="163"/>
    </location>
</feature>
<protein>
    <submittedName>
        <fullName evidence="3">Uncharacterized protein</fullName>
    </submittedName>
</protein>
<organism evidence="3 4">
    <name type="scientific">Schaalia hyovaginalis</name>
    <dbReference type="NCBI Taxonomy" id="29316"/>
    <lineage>
        <taxon>Bacteria</taxon>
        <taxon>Bacillati</taxon>
        <taxon>Actinomycetota</taxon>
        <taxon>Actinomycetes</taxon>
        <taxon>Actinomycetales</taxon>
        <taxon>Actinomycetaceae</taxon>
        <taxon>Schaalia</taxon>
    </lineage>
</organism>